<evidence type="ECO:0000313" key="2">
    <source>
        <dbReference type="Proteomes" id="UP000054495"/>
    </source>
</evidence>
<sequence length="62" mass="7023">MCVQSNEVEEAGNPIAYELQNSRASSEISDEDFEEGDVIVPEEDDMTPVITLRNCKWENVDM</sequence>
<evidence type="ECO:0000313" key="1">
    <source>
        <dbReference type="EMBL" id="EPB66872.1"/>
    </source>
</evidence>
<accession>A0A0D6LGV5</accession>
<organism evidence="1 2">
    <name type="scientific">Ancylostoma ceylanicum</name>
    <dbReference type="NCBI Taxonomy" id="53326"/>
    <lineage>
        <taxon>Eukaryota</taxon>
        <taxon>Metazoa</taxon>
        <taxon>Ecdysozoa</taxon>
        <taxon>Nematoda</taxon>
        <taxon>Chromadorea</taxon>
        <taxon>Rhabditida</taxon>
        <taxon>Rhabditina</taxon>
        <taxon>Rhabditomorpha</taxon>
        <taxon>Strongyloidea</taxon>
        <taxon>Ancylostomatidae</taxon>
        <taxon>Ancylostomatinae</taxon>
        <taxon>Ancylostoma</taxon>
    </lineage>
</organism>
<gene>
    <name evidence="1" type="ORF">ANCCEY_14035</name>
</gene>
<dbReference type="EMBL" id="KE125879">
    <property type="protein sequence ID" value="EPB66872.1"/>
    <property type="molecule type" value="Genomic_DNA"/>
</dbReference>
<protein>
    <submittedName>
        <fullName evidence="1">Uncharacterized protein</fullName>
    </submittedName>
</protein>
<keyword evidence="2" id="KW-1185">Reference proteome</keyword>
<name>A0A0D6LGV5_9BILA</name>
<proteinExistence type="predicted"/>
<dbReference type="Proteomes" id="UP000054495">
    <property type="component" value="Unassembled WGS sequence"/>
</dbReference>
<reference evidence="1 2" key="1">
    <citation type="submission" date="2013-05" db="EMBL/GenBank/DDBJ databases">
        <title>Draft genome of the parasitic nematode Anyclostoma ceylanicum.</title>
        <authorList>
            <person name="Mitreva M."/>
        </authorList>
    </citation>
    <scope>NUCLEOTIDE SEQUENCE [LARGE SCALE GENOMIC DNA]</scope>
</reference>
<dbReference type="AlphaFoldDB" id="A0A0D6LGV5"/>